<dbReference type="AlphaFoldDB" id="A0AAU7BQ71"/>
<dbReference type="Pfam" id="PF00072">
    <property type="entry name" value="Response_reg"/>
    <property type="match status" value="1"/>
</dbReference>
<dbReference type="InterPro" id="IPR001789">
    <property type="entry name" value="Sig_transdc_resp-reg_receiver"/>
</dbReference>
<proteinExistence type="predicted"/>
<gene>
    <name evidence="3" type="ORF">ABGB03_10625</name>
</gene>
<dbReference type="PROSITE" id="PS50110">
    <property type="entry name" value="RESPONSE_REGULATORY"/>
    <property type="match status" value="1"/>
</dbReference>
<evidence type="ECO:0000259" key="2">
    <source>
        <dbReference type="PROSITE" id="PS50110"/>
    </source>
</evidence>
<accession>A0AAU7BQ71</accession>
<dbReference type="GO" id="GO:0000160">
    <property type="term" value="P:phosphorelay signal transduction system"/>
    <property type="evidence" value="ECO:0007669"/>
    <property type="project" value="InterPro"/>
</dbReference>
<evidence type="ECO:0000256" key="1">
    <source>
        <dbReference type="PROSITE-ProRule" id="PRU00169"/>
    </source>
</evidence>
<dbReference type="EMBL" id="CP157199">
    <property type="protein sequence ID" value="XBG60309.1"/>
    <property type="molecule type" value="Genomic_DNA"/>
</dbReference>
<protein>
    <submittedName>
        <fullName evidence="3">Response regulator</fullName>
    </submittedName>
</protein>
<dbReference type="SUPFAM" id="SSF52172">
    <property type="entry name" value="CheY-like"/>
    <property type="match status" value="1"/>
</dbReference>
<dbReference type="PANTHER" id="PTHR45566:SF1">
    <property type="entry name" value="HTH-TYPE TRANSCRIPTIONAL REGULATOR YHJB-RELATED"/>
    <property type="match status" value="1"/>
</dbReference>
<reference evidence="3" key="1">
    <citation type="submission" date="2024-05" db="EMBL/GenBank/DDBJ databases">
        <title>Pontimicrobium maritimus sp. nov., isolated form sea water.</title>
        <authorList>
            <person name="Muhammad N."/>
            <person name="Vuong T.Q."/>
            <person name="Han H.L."/>
            <person name="Kim S.-G."/>
        </authorList>
    </citation>
    <scope>NUCLEOTIDE SEQUENCE</scope>
    <source>
        <strain evidence="3">SW4</strain>
    </source>
</reference>
<name>A0AAU7BQ71_9FLAO</name>
<dbReference type="InterPro" id="IPR051015">
    <property type="entry name" value="EvgA-like"/>
</dbReference>
<dbReference type="Gene3D" id="3.40.50.2300">
    <property type="match status" value="1"/>
</dbReference>
<feature type="modified residue" description="4-aspartylphosphate" evidence="1">
    <location>
        <position position="65"/>
    </location>
</feature>
<keyword evidence="1" id="KW-0597">Phosphoprotein</keyword>
<dbReference type="PANTHER" id="PTHR45566">
    <property type="entry name" value="HTH-TYPE TRANSCRIPTIONAL REGULATOR YHJB-RELATED"/>
    <property type="match status" value="1"/>
</dbReference>
<organism evidence="3">
    <name type="scientific">Pontimicrobium sp. SW4</name>
    <dbReference type="NCBI Taxonomy" id="3153519"/>
    <lineage>
        <taxon>Bacteria</taxon>
        <taxon>Pseudomonadati</taxon>
        <taxon>Bacteroidota</taxon>
        <taxon>Flavobacteriia</taxon>
        <taxon>Flavobacteriales</taxon>
        <taxon>Flavobacteriaceae</taxon>
        <taxon>Pontimicrobium</taxon>
    </lineage>
</organism>
<dbReference type="RefSeq" id="WP_347922493.1">
    <property type="nucleotide sequence ID" value="NZ_CP157199.1"/>
</dbReference>
<evidence type="ECO:0000313" key="3">
    <source>
        <dbReference type="EMBL" id="XBG60309.1"/>
    </source>
</evidence>
<feature type="domain" description="Response regulatory" evidence="2">
    <location>
        <begin position="5"/>
        <end position="137"/>
    </location>
</feature>
<sequence length="224" mass="25570">MSKVNVLIVEDEPLIINSLEHIFGHLSNISSKLDFKIQSSRDCDSALLEINKAVKGTPLDLVLLDINIPASKCKELLSGEDLGIELKNTFPDVKIIVFTSHQDNYRLNNILQNLDPDGFIIKNEVGFNDIMKAISKVLTNPPYYSDRVLKLIRRHVSNEVVLDKIDRQLLYLLSKGTKTKDIPDYIRLSKSGVERRKRNLKEIFQIENKEDKVLLEIAIEKGFI</sequence>
<dbReference type="InterPro" id="IPR011006">
    <property type="entry name" value="CheY-like_superfamily"/>
</dbReference>